<evidence type="ECO:0000259" key="1">
    <source>
        <dbReference type="Pfam" id="PF10263"/>
    </source>
</evidence>
<dbReference type="GO" id="GO:0003697">
    <property type="term" value="F:single-stranded DNA binding"/>
    <property type="evidence" value="ECO:0007669"/>
    <property type="project" value="InterPro"/>
</dbReference>
<dbReference type="PANTHER" id="PTHR21220">
    <property type="entry name" value="DNA-DEPENDENT METALLOPROTEASE SPRTN"/>
    <property type="match status" value="1"/>
</dbReference>
<dbReference type="RefSeq" id="WP_183696414.1">
    <property type="nucleotide sequence ID" value="NZ_JACICA010000005.1"/>
</dbReference>
<sequence>MRASIPYIEQKFKEYNQLIFGNHLPDIPIRLSRATTFVGKYQHRTRRTPLGRIEPYDFYLRFSVLFDLTPEELDDVIIHEMIHYHIAYHRLHDTAPHGLIFCKMMNDINQTFGRNISISHKLSPEKVSAVKQLRQTVHVIAALRLATGGAGVKVLPRSRPRIEAYCKRMLTHPEVEAISLYISDDPFFNKYPTSSTLSAYEIEKKELEAHLQKASPLELQFSEA</sequence>
<evidence type="ECO:0000313" key="2">
    <source>
        <dbReference type="EMBL" id="MBB3702821.1"/>
    </source>
</evidence>
<gene>
    <name evidence="2" type="ORF">FHS60_001290</name>
</gene>
<dbReference type="PANTHER" id="PTHR21220:SF0">
    <property type="entry name" value="DNA-DEPENDENT METALLOPROTEASE SPRTN"/>
    <property type="match status" value="1"/>
</dbReference>
<dbReference type="AlphaFoldDB" id="A0A7W5YG76"/>
<dbReference type="InterPro" id="IPR006640">
    <property type="entry name" value="SprT-like_domain"/>
</dbReference>
<protein>
    <recommendedName>
        <fullName evidence="1">SprT-like domain-containing protein</fullName>
    </recommendedName>
</protein>
<dbReference type="EMBL" id="JACICA010000005">
    <property type="protein sequence ID" value="MBB3702821.1"/>
    <property type="molecule type" value="Genomic_DNA"/>
</dbReference>
<proteinExistence type="predicted"/>
<accession>A0A7W5YG76</accession>
<dbReference type="InterPro" id="IPR044245">
    <property type="entry name" value="Spartan"/>
</dbReference>
<name>A0A7W5YG76_9BACT</name>
<comment type="caution">
    <text evidence="2">The sequence shown here is derived from an EMBL/GenBank/DDBJ whole genome shotgun (WGS) entry which is preliminary data.</text>
</comment>
<dbReference type="GO" id="GO:0004222">
    <property type="term" value="F:metalloendopeptidase activity"/>
    <property type="evidence" value="ECO:0007669"/>
    <property type="project" value="InterPro"/>
</dbReference>
<dbReference type="Proteomes" id="UP000541425">
    <property type="component" value="Unassembled WGS sequence"/>
</dbReference>
<feature type="domain" description="SprT-like" evidence="1">
    <location>
        <begin position="9"/>
        <end position="120"/>
    </location>
</feature>
<dbReference type="GO" id="GO:0031593">
    <property type="term" value="F:polyubiquitin modification-dependent protein binding"/>
    <property type="evidence" value="ECO:0007669"/>
    <property type="project" value="TreeGrafter"/>
</dbReference>
<dbReference type="Pfam" id="PF10263">
    <property type="entry name" value="SprT-like"/>
    <property type="match status" value="1"/>
</dbReference>
<evidence type="ECO:0000313" key="3">
    <source>
        <dbReference type="Proteomes" id="UP000541425"/>
    </source>
</evidence>
<organism evidence="2 3">
    <name type="scientific">Alloprevotella rava</name>
    <dbReference type="NCBI Taxonomy" id="671218"/>
    <lineage>
        <taxon>Bacteria</taxon>
        <taxon>Pseudomonadati</taxon>
        <taxon>Bacteroidota</taxon>
        <taxon>Bacteroidia</taxon>
        <taxon>Bacteroidales</taxon>
        <taxon>Prevotellaceae</taxon>
        <taxon>Alloprevotella</taxon>
    </lineage>
</organism>
<dbReference type="GO" id="GO:0006974">
    <property type="term" value="P:DNA damage response"/>
    <property type="evidence" value="ECO:0007669"/>
    <property type="project" value="InterPro"/>
</dbReference>
<reference evidence="2 3" key="1">
    <citation type="submission" date="2020-08" db="EMBL/GenBank/DDBJ databases">
        <title>Genomic Encyclopedia of Type Strains, Phase IV (KMG-IV): sequencing the most valuable type-strain genomes for metagenomic binning, comparative biology and taxonomic classification.</title>
        <authorList>
            <person name="Goeker M."/>
        </authorList>
    </citation>
    <scope>NUCLEOTIDE SEQUENCE [LARGE SCALE GENOMIC DNA]</scope>
    <source>
        <strain evidence="2 3">DSM 22548</strain>
    </source>
</reference>